<evidence type="ECO:0000313" key="1">
    <source>
        <dbReference type="EMBL" id="SVB92318.1"/>
    </source>
</evidence>
<organism evidence="1">
    <name type="scientific">marine metagenome</name>
    <dbReference type="NCBI Taxonomy" id="408172"/>
    <lineage>
        <taxon>unclassified sequences</taxon>
        <taxon>metagenomes</taxon>
        <taxon>ecological metagenomes</taxon>
    </lineage>
</organism>
<proteinExistence type="predicted"/>
<dbReference type="AlphaFoldDB" id="A0A382HYF4"/>
<name>A0A382HYF4_9ZZZZ</name>
<accession>A0A382HYF4</accession>
<dbReference type="EMBL" id="UINC01064045">
    <property type="protein sequence ID" value="SVB92318.1"/>
    <property type="molecule type" value="Genomic_DNA"/>
</dbReference>
<reference evidence="1" key="1">
    <citation type="submission" date="2018-05" db="EMBL/GenBank/DDBJ databases">
        <authorList>
            <person name="Lanie J.A."/>
            <person name="Ng W.-L."/>
            <person name="Kazmierczak K.M."/>
            <person name="Andrzejewski T.M."/>
            <person name="Davidsen T.M."/>
            <person name="Wayne K.J."/>
            <person name="Tettelin H."/>
            <person name="Glass J.I."/>
            <person name="Rusch D."/>
            <person name="Podicherti R."/>
            <person name="Tsui H.-C.T."/>
            <person name="Winkler M.E."/>
        </authorList>
    </citation>
    <scope>NUCLEOTIDE SEQUENCE</scope>
</reference>
<gene>
    <name evidence="1" type="ORF">METZ01_LOCUS245172</name>
</gene>
<sequence>MDTAINGSSEGVNILPGLFKLVVESDTSYATLK</sequence>
<protein>
    <submittedName>
        <fullName evidence="1">Uncharacterized protein</fullName>
    </submittedName>
</protein>